<dbReference type="PANTHER" id="PTHR12560:SF0">
    <property type="entry name" value="LD18904P"/>
    <property type="match status" value="1"/>
</dbReference>
<dbReference type="InterPro" id="IPR016439">
    <property type="entry name" value="Lag1/Lac1-like"/>
</dbReference>
<evidence type="ECO:0000313" key="10">
    <source>
        <dbReference type="Proteomes" id="UP001530293"/>
    </source>
</evidence>
<feature type="transmembrane region" description="Helical" evidence="7">
    <location>
        <begin position="471"/>
        <end position="501"/>
    </location>
</feature>
<comment type="subcellular location">
    <subcellularLocation>
        <location evidence="1">Membrane</location>
        <topology evidence="1">Multi-pass membrane protein</topology>
    </subcellularLocation>
</comment>
<proteinExistence type="predicted"/>
<comment type="caution">
    <text evidence="9">The sequence shown here is derived from an EMBL/GenBank/DDBJ whole genome shotgun (WGS) entry which is preliminary data.</text>
</comment>
<accession>A0ABD3MQ25</accession>
<dbReference type="Pfam" id="PF03798">
    <property type="entry name" value="TRAM_LAG1_CLN8"/>
    <property type="match status" value="1"/>
</dbReference>
<dbReference type="InterPro" id="IPR006634">
    <property type="entry name" value="TLC-dom"/>
</dbReference>
<name>A0ABD3MQ25_9STRA</name>
<evidence type="ECO:0000256" key="5">
    <source>
        <dbReference type="PROSITE-ProRule" id="PRU00205"/>
    </source>
</evidence>
<keyword evidence="10" id="KW-1185">Reference proteome</keyword>
<dbReference type="AlphaFoldDB" id="A0ABD3MQ25"/>
<dbReference type="Proteomes" id="UP001530293">
    <property type="component" value="Unassembled WGS sequence"/>
</dbReference>
<evidence type="ECO:0000256" key="3">
    <source>
        <dbReference type="ARBA" id="ARBA00022989"/>
    </source>
</evidence>
<keyword evidence="4 5" id="KW-0472">Membrane</keyword>
<sequence length="574" mass="65062">MSPRTSSSSSSSSSSATSSILSQQKLYRRSHPNEAIPNPAFLLTSKFLDVVCCSTPLFPSLCPFNDHESLSSSTAAAALRGVSGGANGGSVELNGGAGGGWRSYLPEEWVHFPTGQLSHSFGNFYQDGNLEEDLTFDEFYRDWQQKLLQQQAKLKEEELHKQKEQLSSKWSNLFTPTIATTVDNDSVLTQTSHLLSAYYTFAFQTNNTTLSTLTHPSTLVVLVVLVLLFRTMKKIFLPKFSSIGEQLGKVTHGAGWSENNQDRIQKFGEYVYRLLYHSAVSIYGVRYFHDKAWWKGGGSGSGGGGGGGTMHLWIGHPNQVVHPGMAWYYLLQCAYNVDALFSLCELSFEIEYINPFTYSSALDFLEREQVVNERQRKEQVYKLMASSAGEGARRRHRQSVLWTPLFRIVWSTNIRGDFREMMAHHIVTNALIFFSSYYRLTRVGSMVFLVHDLSDVPVDMSKLANFVKWKITTICCFVGMVVMWMITRLYIFPFVICRAVIVESYEYLVWKDGASLDPAMYNAYYLFFYALLGALVLLHLTWFLILLRIGWTLVSTGERHDYTEHKSGEKQKNN</sequence>
<evidence type="ECO:0000256" key="4">
    <source>
        <dbReference type="ARBA" id="ARBA00023136"/>
    </source>
</evidence>
<gene>
    <name evidence="9" type="ORF">ACHAWU_002729</name>
</gene>
<evidence type="ECO:0000256" key="7">
    <source>
        <dbReference type="SAM" id="Phobius"/>
    </source>
</evidence>
<evidence type="ECO:0000256" key="6">
    <source>
        <dbReference type="SAM" id="Coils"/>
    </source>
</evidence>
<evidence type="ECO:0000256" key="1">
    <source>
        <dbReference type="ARBA" id="ARBA00004141"/>
    </source>
</evidence>
<keyword evidence="6" id="KW-0175">Coiled coil</keyword>
<feature type="transmembrane region" description="Helical" evidence="7">
    <location>
        <begin position="213"/>
        <end position="229"/>
    </location>
</feature>
<feature type="transmembrane region" description="Helical" evidence="7">
    <location>
        <begin position="521"/>
        <end position="547"/>
    </location>
</feature>
<organism evidence="9 10">
    <name type="scientific">Discostella pseudostelligera</name>
    <dbReference type="NCBI Taxonomy" id="259834"/>
    <lineage>
        <taxon>Eukaryota</taxon>
        <taxon>Sar</taxon>
        <taxon>Stramenopiles</taxon>
        <taxon>Ochrophyta</taxon>
        <taxon>Bacillariophyta</taxon>
        <taxon>Coscinodiscophyceae</taxon>
        <taxon>Thalassiosirophycidae</taxon>
        <taxon>Stephanodiscales</taxon>
        <taxon>Stephanodiscaceae</taxon>
        <taxon>Discostella</taxon>
    </lineage>
</organism>
<protein>
    <recommendedName>
        <fullName evidence="8">TLC domain-containing protein</fullName>
    </recommendedName>
</protein>
<reference evidence="9 10" key="1">
    <citation type="submission" date="2024-10" db="EMBL/GenBank/DDBJ databases">
        <title>Updated reference genomes for cyclostephanoid diatoms.</title>
        <authorList>
            <person name="Roberts W.R."/>
            <person name="Alverson A.J."/>
        </authorList>
    </citation>
    <scope>NUCLEOTIDE SEQUENCE [LARGE SCALE GENOMIC DNA]</scope>
    <source>
        <strain evidence="9 10">AJA232-27</strain>
    </source>
</reference>
<dbReference type="PROSITE" id="PS50922">
    <property type="entry name" value="TLC"/>
    <property type="match status" value="1"/>
</dbReference>
<dbReference type="EMBL" id="JALLBG020000089">
    <property type="protein sequence ID" value="KAL3766014.1"/>
    <property type="molecule type" value="Genomic_DNA"/>
</dbReference>
<feature type="domain" description="TLC" evidence="8">
    <location>
        <begin position="308"/>
        <end position="555"/>
    </location>
</feature>
<keyword evidence="2 5" id="KW-0812">Transmembrane</keyword>
<dbReference type="PANTHER" id="PTHR12560">
    <property type="entry name" value="LONGEVITY ASSURANCE FACTOR 1 LAG1"/>
    <property type="match status" value="1"/>
</dbReference>
<feature type="coiled-coil region" evidence="6">
    <location>
        <begin position="140"/>
        <end position="169"/>
    </location>
</feature>
<evidence type="ECO:0000313" key="9">
    <source>
        <dbReference type="EMBL" id="KAL3766014.1"/>
    </source>
</evidence>
<evidence type="ECO:0000256" key="2">
    <source>
        <dbReference type="ARBA" id="ARBA00022692"/>
    </source>
</evidence>
<keyword evidence="3 7" id="KW-1133">Transmembrane helix</keyword>
<dbReference type="GO" id="GO:0016020">
    <property type="term" value="C:membrane"/>
    <property type="evidence" value="ECO:0007669"/>
    <property type="project" value="UniProtKB-SubCell"/>
</dbReference>
<evidence type="ECO:0000259" key="8">
    <source>
        <dbReference type="PROSITE" id="PS50922"/>
    </source>
</evidence>
<dbReference type="SMART" id="SM00724">
    <property type="entry name" value="TLC"/>
    <property type="match status" value="1"/>
</dbReference>